<keyword evidence="1" id="KW-0812">Transmembrane</keyword>
<accession>A0A7X0VJI4</accession>
<gene>
    <name evidence="2" type="ORF">H7C19_33600</name>
</gene>
<keyword evidence="1" id="KW-0472">Membrane</keyword>
<evidence type="ECO:0000313" key="2">
    <source>
        <dbReference type="EMBL" id="MBB6675608.1"/>
    </source>
</evidence>
<feature type="transmembrane region" description="Helical" evidence="1">
    <location>
        <begin position="84"/>
        <end position="105"/>
    </location>
</feature>
<sequence>MGNKFYVQAILDFFIAFGVVLGGSMLAGMAALFLWRPPAETVLDIAGRIKIWAVVVAIGGSIDPLRVIEANVMVGYLSPAVQQIGYILCAFLGAHLATELVVWMCRNAG</sequence>
<organism evidence="2 3">
    <name type="scientific">Cohnella nanjingensis</name>
    <dbReference type="NCBI Taxonomy" id="1387779"/>
    <lineage>
        <taxon>Bacteria</taxon>
        <taxon>Bacillati</taxon>
        <taxon>Bacillota</taxon>
        <taxon>Bacilli</taxon>
        <taxon>Bacillales</taxon>
        <taxon>Paenibacillaceae</taxon>
        <taxon>Cohnella</taxon>
    </lineage>
</organism>
<evidence type="ECO:0000313" key="3">
    <source>
        <dbReference type="Proteomes" id="UP000547209"/>
    </source>
</evidence>
<dbReference type="RefSeq" id="WP_185673453.1">
    <property type="nucleotide sequence ID" value="NZ_JACJVP010000086.1"/>
</dbReference>
<dbReference type="Pfam" id="PF14034">
    <property type="entry name" value="Spore_YtrH"/>
    <property type="match status" value="1"/>
</dbReference>
<keyword evidence="3" id="KW-1185">Reference proteome</keyword>
<name>A0A7X0VJI4_9BACL</name>
<dbReference type="AlphaFoldDB" id="A0A7X0VJI4"/>
<reference evidence="2 3" key="1">
    <citation type="submission" date="2020-08" db="EMBL/GenBank/DDBJ databases">
        <title>Cohnella phylogeny.</title>
        <authorList>
            <person name="Dunlap C."/>
        </authorList>
    </citation>
    <scope>NUCLEOTIDE SEQUENCE [LARGE SCALE GENOMIC DNA]</scope>
    <source>
        <strain evidence="2 3">DSM 28246</strain>
    </source>
</reference>
<feature type="transmembrane region" description="Helical" evidence="1">
    <location>
        <begin position="12"/>
        <end position="35"/>
    </location>
</feature>
<proteinExistence type="predicted"/>
<keyword evidence="1" id="KW-1133">Transmembrane helix</keyword>
<dbReference type="InterPro" id="IPR025689">
    <property type="entry name" value="Spore_YtrH"/>
</dbReference>
<dbReference type="EMBL" id="JACJVP010000086">
    <property type="protein sequence ID" value="MBB6675608.1"/>
    <property type="molecule type" value="Genomic_DNA"/>
</dbReference>
<comment type="caution">
    <text evidence="2">The sequence shown here is derived from an EMBL/GenBank/DDBJ whole genome shotgun (WGS) entry which is preliminary data.</text>
</comment>
<evidence type="ECO:0000256" key="1">
    <source>
        <dbReference type="SAM" id="Phobius"/>
    </source>
</evidence>
<protein>
    <submittedName>
        <fullName evidence="2">YtrH family sporulation protein</fullName>
    </submittedName>
</protein>
<dbReference type="Proteomes" id="UP000547209">
    <property type="component" value="Unassembled WGS sequence"/>
</dbReference>